<evidence type="ECO:0000256" key="1">
    <source>
        <dbReference type="ARBA" id="ARBA00006484"/>
    </source>
</evidence>
<dbReference type="PRINTS" id="PR00081">
    <property type="entry name" value="GDHRDH"/>
</dbReference>
<keyword evidence="2" id="KW-0521">NADP</keyword>
<dbReference type="SUPFAM" id="SSF51735">
    <property type="entry name" value="NAD(P)-binding Rossmann-fold domains"/>
    <property type="match status" value="1"/>
</dbReference>
<evidence type="ECO:0000313" key="7">
    <source>
        <dbReference type="Proteomes" id="UP001527925"/>
    </source>
</evidence>
<protein>
    <submittedName>
        <fullName evidence="6">Uncharacterized protein</fullName>
    </submittedName>
</protein>
<dbReference type="Proteomes" id="UP001527925">
    <property type="component" value="Unassembled WGS sequence"/>
</dbReference>
<evidence type="ECO:0000256" key="5">
    <source>
        <dbReference type="SAM" id="Phobius"/>
    </source>
</evidence>
<dbReference type="Gene3D" id="3.40.50.720">
    <property type="entry name" value="NAD(P)-binding Rossmann-like Domain"/>
    <property type="match status" value="1"/>
</dbReference>
<gene>
    <name evidence="6" type="ORF">HK105_201534</name>
</gene>
<reference evidence="6 7" key="1">
    <citation type="submission" date="2023-09" db="EMBL/GenBank/DDBJ databases">
        <title>Pangenome analysis of Batrachochytrium dendrobatidis and related Chytrids.</title>
        <authorList>
            <person name="Yacoub M.N."/>
            <person name="Stajich J.E."/>
            <person name="James T.Y."/>
        </authorList>
    </citation>
    <scope>NUCLEOTIDE SEQUENCE [LARGE SCALE GENOMIC DNA]</scope>
    <source>
        <strain evidence="6 7">JEL0888</strain>
    </source>
</reference>
<evidence type="ECO:0000256" key="4">
    <source>
        <dbReference type="RuleBase" id="RU000363"/>
    </source>
</evidence>
<evidence type="ECO:0000313" key="6">
    <source>
        <dbReference type="EMBL" id="KAL2918700.1"/>
    </source>
</evidence>
<feature type="transmembrane region" description="Helical" evidence="5">
    <location>
        <begin position="53"/>
        <end position="72"/>
    </location>
</feature>
<keyword evidence="5" id="KW-0812">Transmembrane</keyword>
<dbReference type="PANTHER" id="PTHR24322:SF736">
    <property type="entry name" value="RETINOL DEHYDROGENASE 10"/>
    <property type="match status" value="1"/>
</dbReference>
<sequence length="349" mass="37803">MSSNSLATKKPTPAPERFDKALMSVLHALLLNPYIAPAFWLFSALGLTVLSPLLLWGACAVGGSMSLLRVLFKGPRTPIRDWSDEIILITGGSHGIGAIAVETFSREKKAKAVVVLDLHPPEGVASNVKFYKCNVANKDEVHDVAARIISEVGHPTALINNAGVVNGKKLVDLNLVEIERTIAVNVLAHFYLIKEFLPGFIRANRGHIVTIASVLATIGSAHVTDYCASKFAVAGLNDSLRQELKGTNVHTSCIYPGLIDSGMFQGVDHKMPWITPPLTPERVAAEIVRTVQLGRSRSVRLPLYTYSGPIMQLLPIEISDFIRKVMGSNDEMGHFKGSLSAAKPVRAVE</sequence>
<keyword evidence="5" id="KW-0472">Membrane</keyword>
<dbReference type="PRINTS" id="PR00080">
    <property type="entry name" value="SDRFAMILY"/>
</dbReference>
<dbReference type="InterPro" id="IPR036291">
    <property type="entry name" value="NAD(P)-bd_dom_sf"/>
</dbReference>
<name>A0ABR4NGP0_9FUNG</name>
<proteinExistence type="inferred from homology"/>
<evidence type="ECO:0000256" key="2">
    <source>
        <dbReference type="ARBA" id="ARBA00022857"/>
    </source>
</evidence>
<dbReference type="InterPro" id="IPR020904">
    <property type="entry name" value="Sc_DH/Rdtase_CS"/>
</dbReference>
<dbReference type="PROSITE" id="PS00061">
    <property type="entry name" value="ADH_SHORT"/>
    <property type="match status" value="1"/>
</dbReference>
<comment type="similarity">
    <text evidence="1 4">Belongs to the short-chain dehydrogenases/reductases (SDR) family.</text>
</comment>
<dbReference type="Pfam" id="PF00106">
    <property type="entry name" value="adh_short"/>
    <property type="match status" value="1"/>
</dbReference>
<dbReference type="EMBL" id="JADGIZ020000005">
    <property type="protein sequence ID" value="KAL2918700.1"/>
    <property type="molecule type" value="Genomic_DNA"/>
</dbReference>
<accession>A0ABR4NGP0</accession>
<keyword evidence="7" id="KW-1185">Reference proteome</keyword>
<feature type="transmembrane region" description="Helical" evidence="5">
    <location>
        <begin position="21"/>
        <end position="41"/>
    </location>
</feature>
<dbReference type="InterPro" id="IPR002347">
    <property type="entry name" value="SDR_fam"/>
</dbReference>
<evidence type="ECO:0000256" key="3">
    <source>
        <dbReference type="ARBA" id="ARBA00023002"/>
    </source>
</evidence>
<organism evidence="6 7">
    <name type="scientific">Polyrhizophydium stewartii</name>
    <dbReference type="NCBI Taxonomy" id="2732419"/>
    <lineage>
        <taxon>Eukaryota</taxon>
        <taxon>Fungi</taxon>
        <taxon>Fungi incertae sedis</taxon>
        <taxon>Chytridiomycota</taxon>
        <taxon>Chytridiomycota incertae sedis</taxon>
        <taxon>Chytridiomycetes</taxon>
        <taxon>Rhizophydiales</taxon>
        <taxon>Rhizophydiales incertae sedis</taxon>
        <taxon>Polyrhizophydium</taxon>
    </lineage>
</organism>
<dbReference type="CDD" id="cd05339">
    <property type="entry name" value="17beta-HSDXI-like_SDR_c"/>
    <property type="match status" value="1"/>
</dbReference>
<keyword evidence="5" id="KW-1133">Transmembrane helix</keyword>
<dbReference type="PANTHER" id="PTHR24322">
    <property type="entry name" value="PKSB"/>
    <property type="match status" value="1"/>
</dbReference>
<comment type="caution">
    <text evidence="6">The sequence shown here is derived from an EMBL/GenBank/DDBJ whole genome shotgun (WGS) entry which is preliminary data.</text>
</comment>
<keyword evidence="3" id="KW-0560">Oxidoreductase</keyword>